<dbReference type="Proteomes" id="UP000285864">
    <property type="component" value="Unassembled WGS sequence"/>
</dbReference>
<name>A0A412GRD6_9BACT</name>
<evidence type="ECO:0000313" key="2">
    <source>
        <dbReference type="Proteomes" id="UP000285864"/>
    </source>
</evidence>
<evidence type="ECO:0000313" key="1">
    <source>
        <dbReference type="EMBL" id="RGR97374.1"/>
    </source>
</evidence>
<comment type="caution">
    <text evidence="1">The sequence shown here is derived from an EMBL/GenBank/DDBJ whole genome shotgun (WGS) entry which is preliminary data.</text>
</comment>
<protein>
    <submittedName>
        <fullName evidence="1">Uncharacterized protein</fullName>
    </submittedName>
</protein>
<reference evidence="1 2" key="1">
    <citation type="submission" date="2018-08" db="EMBL/GenBank/DDBJ databases">
        <title>A genome reference for cultivated species of the human gut microbiota.</title>
        <authorList>
            <person name="Zou Y."/>
            <person name="Xue W."/>
            <person name="Luo G."/>
        </authorList>
    </citation>
    <scope>NUCLEOTIDE SEQUENCE [LARGE SCALE GENOMIC DNA]</scope>
    <source>
        <strain evidence="1 2">AF24-2</strain>
    </source>
</reference>
<sequence>MKKEKKVFVMGKVYTITETNISEIEKAVQEDLDAYVGKDKVEFKLYTLGNVVAMFFNRCLDYSTLGANPEKDINAADALIITGEGYNGFKMPSPLPPMPYLGHIIYNLEQSDFLEIYKESAKRLGASKIKDAWLEINLGSIILRIQTK</sequence>
<gene>
    <name evidence="1" type="ORF">DWY20_06890</name>
</gene>
<keyword evidence="2" id="KW-1185">Reference proteome</keyword>
<dbReference type="RefSeq" id="WP_007570983.1">
    <property type="nucleotide sequence ID" value="NZ_CABKNL010000012.1"/>
</dbReference>
<proteinExistence type="predicted"/>
<organism evidence="1 2">
    <name type="scientific">Phocaeicola coprocola</name>
    <dbReference type="NCBI Taxonomy" id="310298"/>
    <lineage>
        <taxon>Bacteria</taxon>
        <taxon>Pseudomonadati</taxon>
        <taxon>Bacteroidota</taxon>
        <taxon>Bacteroidia</taxon>
        <taxon>Bacteroidales</taxon>
        <taxon>Bacteroidaceae</taxon>
        <taxon>Phocaeicola</taxon>
    </lineage>
</organism>
<dbReference type="AlphaFoldDB" id="A0A412GRD6"/>
<accession>A0A412GRD6</accession>
<dbReference type="EMBL" id="QRUU01000023">
    <property type="protein sequence ID" value="RGR97374.1"/>
    <property type="molecule type" value="Genomic_DNA"/>
</dbReference>